<dbReference type="PANTHER" id="PTHR44329">
    <property type="entry name" value="SERINE/THREONINE-PROTEIN KINASE TNNI3K-RELATED"/>
    <property type="match status" value="1"/>
</dbReference>
<dbReference type="EMBL" id="JAPFFF010000057">
    <property type="protein sequence ID" value="KAK8837971.1"/>
    <property type="molecule type" value="Genomic_DNA"/>
</dbReference>
<dbReference type="SMART" id="SM00220">
    <property type="entry name" value="S_TKc"/>
    <property type="match status" value="1"/>
</dbReference>
<feature type="domain" description="Protein kinase" evidence="1">
    <location>
        <begin position="1"/>
        <end position="260"/>
    </location>
</feature>
<sequence>MKFIAKSYSFELSYLLKHEIINFCTEVNIIAQLNHPTILKLINYIPINFDNQPKPVVIVENYQETLYHVFKTIKKYVIPKWDDTQKLITMYGIAAGMAYLHSHDIIHRDLKPNNIYFDENYYPRISGFHLSRYVSDEKINRLQGTPAYLAPEVYENYEYSKSSDVYSFSLIIYEMMTGEKPYYNLTSPKKIKKCITMKLNKEEEEDDDLKDIMDKAGRPFFNTPIPKAYQKLIERCWSPDPKSRPTFEEIVQEIRTNPEYITDSIDKDEFDECVSFIESEQEKGEILFEPSKKIPNLEEYFQAKIWSFPDFTFNINLNDNYSTELNRINPDTEFIDLRNFEIQSDTVYCTTLHSWFVFIPIIQEKS</sequence>
<protein>
    <recommendedName>
        <fullName evidence="1">Protein kinase domain-containing protein</fullName>
    </recommendedName>
</protein>
<dbReference type="Pfam" id="PF00069">
    <property type="entry name" value="Pkinase"/>
    <property type="match status" value="1"/>
</dbReference>
<name>A0ABR2GVR6_9EUKA</name>
<dbReference type="InterPro" id="IPR051681">
    <property type="entry name" value="Ser/Thr_Kinases-Pseudokinases"/>
</dbReference>
<comment type="caution">
    <text evidence="2">The sequence shown here is derived from an EMBL/GenBank/DDBJ whole genome shotgun (WGS) entry which is preliminary data.</text>
</comment>
<dbReference type="PANTHER" id="PTHR44329:SF214">
    <property type="entry name" value="PROTEIN KINASE DOMAIN-CONTAINING PROTEIN"/>
    <property type="match status" value="1"/>
</dbReference>
<keyword evidence="3" id="KW-1185">Reference proteome</keyword>
<dbReference type="Gene3D" id="1.10.510.10">
    <property type="entry name" value="Transferase(Phosphotransferase) domain 1"/>
    <property type="match status" value="1"/>
</dbReference>
<dbReference type="InterPro" id="IPR000719">
    <property type="entry name" value="Prot_kinase_dom"/>
</dbReference>
<proteinExistence type="predicted"/>
<dbReference type="InterPro" id="IPR008271">
    <property type="entry name" value="Ser/Thr_kinase_AS"/>
</dbReference>
<reference evidence="2 3" key="1">
    <citation type="submission" date="2024-04" db="EMBL/GenBank/DDBJ databases">
        <title>Tritrichomonas musculus Genome.</title>
        <authorList>
            <person name="Alves-Ferreira E."/>
            <person name="Grigg M."/>
            <person name="Lorenzi H."/>
            <person name="Galac M."/>
        </authorList>
    </citation>
    <scope>NUCLEOTIDE SEQUENCE [LARGE SCALE GENOMIC DNA]</scope>
    <source>
        <strain evidence="2 3">EAF2021</strain>
    </source>
</reference>
<evidence type="ECO:0000313" key="2">
    <source>
        <dbReference type="EMBL" id="KAK8837971.1"/>
    </source>
</evidence>
<evidence type="ECO:0000313" key="3">
    <source>
        <dbReference type="Proteomes" id="UP001470230"/>
    </source>
</evidence>
<evidence type="ECO:0000259" key="1">
    <source>
        <dbReference type="PROSITE" id="PS50011"/>
    </source>
</evidence>
<gene>
    <name evidence="2" type="ORF">M9Y10_035915</name>
</gene>
<dbReference type="Proteomes" id="UP001470230">
    <property type="component" value="Unassembled WGS sequence"/>
</dbReference>
<dbReference type="PROSITE" id="PS50011">
    <property type="entry name" value="PROTEIN_KINASE_DOM"/>
    <property type="match status" value="1"/>
</dbReference>
<accession>A0ABR2GVR6</accession>
<dbReference type="PROSITE" id="PS00108">
    <property type="entry name" value="PROTEIN_KINASE_ST"/>
    <property type="match status" value="1"/>
</dbReference>
<dbReference type="InterPro" id="IPR011009">
    <property type="entry name" value="Kinase-like_dom_sf"/>
</dbReference>
<organism evidence="2 3">
    <name type="scientific">Tritrichomonas musculus</name>
    <dbReference type="NCBI Taxonomy" id="1915356"/>
    <lineage>
        <taxon>Eukaryota</taxon>
        <taxon>Metamonada</taxon>
        <taxon>Parabasalia</taxon>
        <taxon>Tritrichomonadida</taxon>
        <taxon>Tritrichomonadidae</taxon>
        <taxon>Tritrichomonas</taxon>
    </lineage>
</organism>
<dbReference type="SUPFAM" id="SSF56112">
    <property type="entry name" value="Protein kinase-like (PK-like)"/>
    <property type="match status" value="1"/>
</dbReference>